<evidence type="ECO:0000313" key="2">
    <source>
        <dbReference type="EMBL" id="MBB4688205.1"/>
    </source>
</evidence>
<gene>
    <name evidence="2" type="ORF">BJY18_005690</name>
</gene>
<evidence type="ECO:0000313" key="3">
    <source>
        <dbReference type="Proteomes" id="UP000581769"/>
    </source>
</evidence>
<dbReference type="Pfam" id="PF03992">
    <property type="entry name" value="ABM"/>
    <property type="match status" value="1"/>
</dbReference>
<dbReference type="InterPro" id="IPR007138">
    <property type="entry name" value="ABM_dom"/>
</dbReference>
<keyword evidence="3" id="KW-1185">Reference proteome</keyword>
<feature type="domain" description="ABM" evidence="1">
    <location>
        <begin position="4"/>
        <end position="73"/>
    </location>
</feature>
<dbReference type="AlphaFoldDB" id="A0A840J3L7"/>
<reference evidence="2 3" key="1">
    <citation type="submission" date="2020-08" db="EMBL/GenBank/DDBJ databases">
        <title>Sequencing the genomes of 1000 actinobacteria strains.</title>
        <authorList>
            <person name="Klenk H.-P."/>
        </authorList>
    </citation>
    <scope>NUCLEOTIDE SEQUENCE [LARGE SCALE GENOMIC DNA]</scope>
    <source>
        <strain evidence="2 3">DSM 45859</strain>
    </source>
</reference>
<dbReference type="Gene3D" id="3.30.70.100">
    <property type="match status" value="1"/>
</dbReference>
<accession>A0A840J3L7</accession>
<dbReference type="SUPFAM" id="SSF54909">
    <property type="entry name" value="Dimeric alpha+beta barrel"/>
    <property type="match status" value="1"/>
</dbReference>
<evidence type="ECO:0000259" key="1">
    <source>
        <dbReference type="Pfam" id="PF03992"/>
    </source>
</evidence>
<organism evidence="2 3">
    <name type="scientific">Amycolatopsis jiangsuensis</name>
    <dbReference type="NCBI Taxonomy" id="1181879"/>
    <lineage>
        <taxon>Bacteria</taxon>
        <taxon>Bacillati</taxon>
        <taxon>Actinomycetota</taxon>
        <taxon>Actinomycetes</taxon>
        <taxon>Pseudonocardiales</taxon>
        <taxon>Pseudonocardiaceae</taxon>
        <taxon>Amycolatopsis</taxon>
    </lineage>
</organism>
<dbReference type="RefSeq" id="WP_184782931.1">
    <property type="nucleotide sequence ID" value="NZ_JACHMG010000001.1"/>
</dbReference>
<dbReference type="InterPro" id="IPR011008">
    <property type="entry name" value="Dimeric_a/b-barrel"/>
</dbReference>
<comment type="caution">
    <text evidence="2">The sequence shown here is derived from an EMBL/GenBank/DDBJ whole genome shotgun (WGS) entry which is preliminary data.</text>
</comment>
<sequence length="113" mass="12784">MTPVTTIVHFSMPVQNADRFLAFWQDDIRPAVERQPGLISGTFHRYLDTDSPFQFVNVAHWENAELLAAALHTSVQEMHDNGIDMFEVMRELGVAVSQNNYTEAVRYQGTAAT</sequence>
<name>A0A840J3L7_9PSEU</name>
<dbReference type="Proteomes" id="UP000581769">
    <property type="component" value="Unassembled WGS sequence"/>
</dbReference>
<dbReference type="EMBL" id="JACHMG010000001">
    <property type="protein sequence ID" value="MBB4688205.1"/>
    <property type="molecule type" value="Genomic_DNA"/>
</dbReference>
<protein>
    <recommendedName>
        <fullName evidence="1">ABM domain-containing protein</fullName>
    </recommendedName>
</protein>
<proteinExistence type="predicted"/>